<feature type="compositionally biased region" description="Basic and acidic residues" evidence="1">
    <location>
        <begin position="396"/>
        <end position="417"/>
    </location>
</feature>
<proteinExistence type="predicted"/>
<feature type="compositionally biased region" description="Acidic residues" evidence="1">
    <location>
        <begin position="345"/>
        <end position="362"/>
    </location>
</feature>
<evidence type="ECO:0000256" key="1">
    <source>
        <dbReference type="SAM" id="MobiDB-lite"/>
    </source>
</evidence>
<dbReference type="GO" id="GO:0005634">
    <property type="term" value="C:nucleus"/>
    <property type="evidence" value="ECO:0007669"/>
    <property type="project" value="InterPro"/>
</dbReference>
<feature type="compositionally biased region" description="Low complexity" evidence="1">
    <location>
        <begin position="94"/>
        <end position="103"/>
    </location>
</feature>
<organism evidence="3 4">
    <name type="scientific">Jaminaea rosea</name>
    <dbReference type="NCBI Taxonomy" id="1569628"/>
    <lineage>
        <taxon>Eukaryota</taxon>
        <taxon>Fungi</taxon>
        <taxon>Dikarya</taxon>
        <taxon>Basidiomycota</taxon>
        <taxon>Ustilaginomycotina</taxon>
        <taxon>Exobasidiomycetes</taxon>
        <taxon>Microstromatales</taxon>
        <taxon>Microstromatales incertae sedis</taxon>
        <taxon>Jaminaea</taxon>
    </lineage>
</organism>
<dbReference type="Proteomes" id="UP000245884">
    <property type="component" value="Unassembled WGS sequence"/>
</dbReference>
<sequence>MDPQEVTRQIASFTGLDNETVSTQLVPYLNTLSDAQAVRHHLGDLIGPGTAQASFTQRYVEARWPPAKTITPREAPTGASVKADTKQATKPFNSAASPQAGPSSPRPPPSAPPTAAPPPSSTSPFDLVPNDAIKKLDSDLATLTGDAPITTRPRACFCRSLRHSPSHRIPICTSCGLIQCSLNSPPPLHPGATCPSCHTLLLGDEGKRAALVAELSDERVKAQQAEQRRVDQLRAQRAARDKAKQAGQAVDVFPELGGGVDSRGRQQRDNVNAALGRGGARQIDGLAGTVAGGNSPTPRQARVLTIGKKGKVMYGSKPAKKKKAEEKQTNGTETASTSTAAAPVVEEDAAQQDDDLEDEREQEELQRLGFVIDPDDDCFRSAGEDEEELDLPETTAIERPRQPKGLDVRYVPADERPAIPGTEDGVGENGIDFDGGQGAQASSSATTSATRVPGSAAPRAPKRGGRRGKGRGGGGS</sequence>
<dbReference type="RefSeq" id="XP_025363331.1">
    <property type="nucleotide sequence ID" value="XM_025503357.1"/>
</dbReference>
<gene>
    <name evidence="3" type="ORF">BDZ90DRAFT_129024</name>
</gene>
<accession>A0A316UTV3</accession>
<dbReference type="STRING" id="1569628.A0A316UTV3"/>
<dbReference type="GO" id="GO:0072344">
    <property type="term" value="P:rescue of stalled ribosome"/>
    <property type="evidence" value="ECO:0007669"/>
    <property type="project" value="InterPro"/>
</dbReference>
<feature type="compositionally biased region" description="Pro residues" evidence="1">
    <location>
        <begin position="104"/>
        <end position="121"/>
    </location>
</feature>
<evidence type="ECO:0000259" key="2">
    <source>
        <dbReference type="Pfam" id="PF06221"/>
    </source>
</evidence>
<feature type="region of interest" description="Disordered" evidence="1">
    <location>
        <begin position="241"/>
        <end position="267"/>
    </location>
</feature>
<evidence type="ECO:0000313" key="4">
    <source>
        <dbReference type="Proteomes" id="UP000245884"/>
    </source>
</evidence>
<evidence type="ECO:0000313" key="3">
    <source>
        <dbReference type="EMBL" id="PWN28719.1"/>
    </source>
</evidence>
<name>A0A316UTV3_9BASI</name>
<dbReference type="AlphaFoldDB" id="A0A316UTV3"/>
<feature type="compositionally biased region" description="Low complexity" evidence="1">
    <location>
        <begin position="332"/>
        <end position="342"/>
    </location>
</feature>
<feature type="compositionally biased region" description="Low complexity" evidence="1">
    <location>
        <begin position="439"/>
        <end position="459"/>
    </location>
</feature>
<keyword evidence="4" id="KW-1185">Reference proteome</keyword>
<dbReference type="EMBL" id="KZ819664">
    <property type="protein sequence ID" value="PWN28719.1"/>
    <property type="molecule type" value="Genomic_DNA"/>
</dbReference>
<dbReference type="OrthoDB" id="338816at2759"/>
<feature type="compositionally biased region" description="Basic residues" evidence="1">
    <location>
        <begin position="460"/>
        <end position="470"/>
    </location>
</feature>
<feature type="domain" description="TRIP4/RQT4 C2HC5-type zinc finger" evidence="2">
    <location>
        <begin position="154"/>
        <end position="205"/>
    </location>
</feature>
<feature type="region of interest" description="Disordered" evidence="1">
    <location>
        <begin position="64"/>
        <end position="129"/>
    </location>
</feature>
<feature type="region of interest" description="Disordered" evidence="1">
    <location>
        <begin position="312"/>
        <end position="476"/>
    </location>
</feature>
<dbReference type="GO" id="GO:0008270">
    <property type="term" value="F:zinc ion binding"/>
    <property type="evidence" value="ECO:0007669"/>
    <property type="project" value="InterPro"/>
</dbReference>
<dbReference type="Pfam" id="PF06221">
    <property type="entry name" value="zf-C2HC5"/>
    <property type="match status" value="1"/>
</dbReference>
<dbReference type="InterPro" id="IPR009349">
    <property type="entry name" value="TRIP4/RQT4_C2HC5_Znf"/>
</dbReference>
<protein>
    <recommendedName>
        <fullName evidence="2">TRIP4/RQT4 C2HC5-type zinc finger domain-containing protein</fullName>
    </recommendedName>
</protein>
<reference evidence="3 4" key="1">
    <citation type="journal article" date="2018" name="Mol. Biol. Evol.">
        <title>Broad Genomic Sampling Reveals a Smut Pathogenic Ancestry of the Fungal Clade Ustilaginomycotina.</title>
        <authorList>
            <person name="Kijpornyongpan T."/>
            <person name="Mondo S.J."/>
            <person name="Barry K."/>
            <person name="Sandor L."/>
            <person name="Lee J."/>
            <person name="Lipzen A."/>
            <person name="Pangilinan J."/>
            <person name="LaButti K."/>
            <person name="Hainaut M."/>
            <person name="Henrissat B."/>
            <person name="Grigoriev I.V."/>
            <person name="Spatafora J.W."/>
            <person name="Aime M.C."/>
        </authorList>
    </citation>
    <scope>NUCLEOTIDE SEQUENCE [LARGE SCALE GENOMIC DNA]</scope>
    <source>
        <strain evidence="3 4">MCA 5214</strain>
    </source>
</reference>
<dbReference type="GO" id="GO:0180022">
    <property type="term" value="C:RQC-trigger complex"/>
    <property type="evidence" value="ECO:0007669"/>
    <property type="project" value="InterPro"/>
</dbReference>
<dbReference type="GeneID" id="37025180"/>